<accession>A0A937D5D1</accession>
<gene>
    <name evidence="1" type="ORF">JI739_19730</name>
</gene>
<dbReference type="EMBL" id="JAEQNA010000008">
    <property type="protein sequence ID" value="MBL0422585.1"/>
    <property type="molecule type" value="Genomic_DNA"/>
</dbReference>
<protein>
    <submittedName>
        <fullName evidence="1">Uncharacterized protein</fullName>
    </submittedName>
</protein>
<dbReference type="RefSeq" id="WP_201685646.1">
    <property type="nucleotide sequence ID" value="NZ_JAEQNA010000008.1"/>
</dbReference>
<proteinExistence type="predicted"/>
<evidence type="ECO:0000313" key="2">
    <source>
        <dbReference type="Proteomes" id="UP000613011"/>
    </source>
</evidence>
<name>A0A937D5D1_9BURK</name>
<sequence>MGFLDQFYEAAANAGFLKQCTWRPSSGAPAQSQLVGFGAADGTAFDGLTASTEYVMSYPDTGFRVLSVRENVEIDGVTFQVREIRAIGDGSEMRAKLTRL</sequence>
<reference evidence="1" key="1">
    <citation type="submission" date="2021-01" db="EMBL/GenBank/DDBJ databases">
        <title>Ramlibacter sp. strain AW1 16S ribosomal RNA gene Genome sequencing and assembly.</title>
        <authorList>
            <person name="Kang M."/>
        </authorList>
    </citation>
    <scope>NUCLEOTIDE SEQUENCE</scope>
    <source>
        <strain evidence="1">AW1</strain>
    </source>
</reference>
<dbReference type="Proteomes" id="UP000613011">
    <property type="component" value="Unassembled WGS sequence"/>
</dbReference>
<evidence type="ECO:0000313" key="1">
    <source>
        <dbReference type="EMBL" id="MBL0422585.1"/>
    </source>
</evidence>
<dbReference type="AlphaFoldDB" id="A0A937D5D1"/>
<comment type="caution">
    <text evidence="1">The sequence shown here is derived from an EMBL/GenBank/DDBJ whole genome shotgun (WGS) entry which is preliminary data.</text>
</comment>
<keyword evidence="2" id="KW-1185">Reference proteome</keyword>
<organism evidence="1 2">
    <name type="scientific">Ramlibacter aurantiacus</name>
    <dbReference type="NCBI Taxonomy" id="2801330"/>
    <lineage>
        <taxon>Bacteria</taxon>
        <taxon>Pseudomonadati</taxon>
        <taxon>Pseudomonadota</taxon>
        <taxon>Betaproteobacteria</taxon>
        <taxon>Burkholderiales</taxon>
        <taxon>Comamonadaceae</taxon>
        <taxon>Ramlibacter</taxon>
    </lineage>
</organism>